<sequence>MNAITIDEAKENLAQVIEHVIADVEPTIILSTHGEKAVLLSLDEFNAWQETLYLLSNPANAEHVRQSIHEAQTGKIVERELIDE</sequence>
<dbReference type="PANTHER" id="PTHR33713:SF6">
    <property type="entry name" value="ANTITOXIN YEFM"/>
    <property type="match status" value="1"/>
</dbReference>
<comment type="caution">
    <text evidence="3">The sequence shown here is derived from an EMBL/GenBank/DDBJ whole genome shotgun (WGS) entry which is preliminary data.</text>
</comment>
<dbReference type="Gene3D" id="6.10.250.330">
    <property type="match status" value="1"/>
</dbReference>
<dbReference type="EMBL" id="WJJP01000144">
    <property type="protein sequence ID" value="MBD3323848.1"/>
    <property type="molecule type" value="Genomic_DNA"/>
</dbReference>
<dbReference type="Proteomes" id="UP000649604">
    <property type="component" value="Unassembled WGS sequence"/>
</dbReference>
<gene>
    <name evidence="3" type="ORF">GF339_04645</name>
</gene>
<dbReference type="Pfam" id="PF02604">
    <property type="entry name" value="PhdYeFM_antitox"/>
    <property type="match status" value="1"/>
</dbReference>
<dbReference type="InterPro" id="IPR036165">
    <property type="entry name" value="YefM-like_sf"/>
</dbReference>
<dbReference type="SUPFAM" id="SSF143120">
    <property type="entry name" value="YefM-like"/>
    <property type="match status" value="1"/>
</dbReference>
<accession>A0A9D5Q513</accession>
<evidence type="ECO:0000256" key="1">
    <source>
        <dbReference type="ARBA" id="ARBA00009981"/>
    </source>
</evidence>
<evidence type="ECO:0000313" key="3">
    <source>
        <dbReference type="EMBL" id="MBD3323848.1"/>
    </source>
</evidence>
<dbReference type="InterPro" id="IPR006442">
    <property type="entry name" value="Antitoxin_Phd/YefM"/>
</dbReference>
<protein>
    <recommendedName>
        <fullName evidence="2">Antitoxin</fullName>
    </recommendedName>
</protein>
<name>A0A9D5Q513_9BACT</name>
<organism evidence="3 4">
    <name type="scientific">candidate division KSB3 bacterium</name>
    <dbReference type="NCBI Taxonomy" id="2044937"/>
    <lineage>
        <taxon>Bacteria</taxon>
        <taxon>candidate division KSB3</taxon>
    </lineage>
</organism>
<dbReference type="AlphaFoldDB" id="A0A9D5Q513"/>
<evidence type="ECO:0000313" key="4">
    <source>
        <dbReference type="Proteomes" id="UP000649604"/>
    </source>
</evidence>
<evidence type="ECO:0000256" key="2">
    <source>
        <dbReference type="RuleBase" id="RU362080"/>
    </source>
</evidence>
<comment type="similarity">
    <text evidence="1 2">Belongs to the phD/YefM antitoxin family.</text>
</comment>
<dbReference type="PANTHER" id="PTHR33713">
    <property type="entry name" value="ANTITOXIN YAFN-RELATED"/>
    <property type="match status" value="1"/>
</dbReference>
<dbReference type="Gene3D" id="3.40.1620.10">
    <property type="entry name" value="YefM-like domain"/>
    <property type="match status" value="1"/>
</dbReference>
<proteinExistence type="inferred from homology"/>
<dbReference type="InterPro" id="IPR051405">
    <property type="entry name" value="phD/YefM_antitoxin"/>
</dbReference>
<reference evidence="3" key="1">
    <citation type="submission" date="2019-11" db="EMBL/GenBank/DDBJ databases">
        <title>Microbial mats filling the niche in hypersaline microbial mats.</title>
        <authorList>
            <person name="Wong H.L."/>
            <person name="Macleod F.I."/>
            <person name="White R.A. III"/>
            <person name="Burns B.P."/>
        </authorList>
    </citation>
    <scope>NUCLEOTIDE SEQUENCE</scope>
    <source>
        <strain evidence="3">Rbin_158</strain>
    </source>
</reference>
<comment type="function">
    <text evidence="2">Antitoxin component of a type II toxin-antitoxin (TA) system.</text>
</comment>
<dbReference type="NCBIfam" id="TIGR01552">
    <property type="entry name" value="phd_fam"/>
    <property type="match status" value="1"/>
</dbReference>